<organism evidence="2 3">
    <name type="scientific">Rhabdobacter roseus</name>
    <dbReference type="NCBI Taxonomy" id="1655419"/>
    <lineage>
        <taxon>Bacteria</taxon>
        <taxon>Pseudomonadati</taxon>
        <taxon>Bacteroidota</taxon>
        <taxon>Cytophagia</taxon>
        <taxon>Cytophagales</taxon>
        <taxon>Cytophagaceae</taxon>
        <taxon>Rhabdobacter</taxon>
    </lineage>
</organism>
<evidence type="ECO:0000313" key="3">
    <source>
        <dbReference type="Proteomes" id="UP000557307"/>
    </source>
</evidence>
<protein>
    <submittedName>
        <fullName evidence="2">LPS export ABC transporter protein LptC</fullName>
    </submittedName>
</protein>
<feature type="transmembrane region" description="Helical" evidence="1">
    <location>
        <begin position="21"/>
        <end position="37"/>
    </location>
</feature>
<name>A0A840U553_9BACT</name>
<dbReference type="InterPro" id="IPR026265">
    <property type="entry name" value="LptC"/>
</dbReference>
<dbReference type="EMBL" id="JACHGF010000012">
    <property type="protein sequence ID" value="MBB5286939.1"/>
    <property type="molecule type" value="Genomic_DNA"/>
</dbReference>
<dbReference type="Pfam" id="PF06835">
    <property type="entry name" value="LptC"/>
    <property type="match status" value="1"/>
</dbReference>
<comment type="caution">
    <text evidence="2">The sequence shown here is derived from an EMBL/GenBank/DDBJ whole genome shotgun (WGS) entry which is preliminary data.</text>
</comment>
<dbReference type="AlphaFoldDB" id="A0A840U553"/>
<evidence type="ECO:0000256" key="1">
    <source>
        <dbReference type="SAM" id="Phobius"/>
    </source>
</evidence>
<dbReference type="RefSeq" id="WP_246440798.1">
    <property type="nucleotide sequence ID" value="NZ_JACHGF010000012.1"/>
</dbReference>
<dbReference type="GO" id="GO:0005886">
    <property type="term" value="C:plasma membrane"/>
    <property type="evidence" value="ECO:0007669"/>
    <property type="project" value="InterPro"/>
</dbReference>
<dbReference type="Gene3D" id="2.60.450.10">
    <property type="entry name" value="Lipopolysaccharide (LPS) transport protein A like domain"/>
    <property type="match status" value="1"/>
</dbReference>
<keyword evidence="1" id="KW-1133">Transmembrane helix</keyword>
<dbReference type="NCBIfam" id="TIGR04409">
    <property type="entry name" value="LptC_YrbK"/>
    <property type="match status" value="1"/>
</dbReference>
<dbReference type="InterPro" id="IPR010664">
    <property type="entry name" value="LipoPS_assembly_LptC-rel"/>
</dbReference>
<evidence type="ECO:0000313" key="2">
    <source>
        <dbReference type="EMBL" id="MBB5286939.1"/>
    </source>
</evidence>
<proteinExistence type="predicted"/>
<dbReference type="Proteomes" id="UP000557307">
    <property type="component" value="Unassembled WGS sequence"/>
</dbReference>
<keyword evidence="1" id="KW-0472">Membrane</keyword>
<sequence>MSGKPAEVLWWLSTRTQVPKYVQVLLLPYLLAMLNWINIVWKVPRLVALPGLLVALLFLTSCEKEVKSPSAAYEGPIEIIDDVGVLYSEGGVLQVSMKTPRQFRYKLDDKVFPDTINIFFYDPEGNNVVTTLRADSGHYDSPRNLYVVKGNVRVVNSVKQERLFTSELNWSPTTKKVYTDKPVRIEQLLTGDVMKGIGLDAAQDFSQTSIRKPTGIFSIEAGTF</sequence>
<keyword evidence="3" id="KW-1185">Reference proteome</keyword>
<dbReference type="GO" id="GO:0015221">
    <property type="term" value="F:lipopolysaccharide transmembrane transporter activity"/>
    <property type="evidence" value="ECO:0007669"/>
    <property type="project" value="InterPro"/>
</dbReference>
<reference evidence="2 3" key="1">
    <citation type="submission" date="2020-08" db="EMBL/GenBank/DDBJ databases">
        <title>Genomic Encyclopedia of Type Strains, Phase IV (KMG-IV): sequencing the most valuable type-strain genomes for metagenomic binning, comparative biology and taxonomic classification.</title>
        <authorList>
            <person name="Goeker M."/>
        </authorList>
    </citation>
    <scope>NUCLEOTIDE SEQUENCE [LARGE SCALE GENOMIC DNA]</scope>
    <source>
        <strain evidence="2 3">DSM 105074</strain>
    </source>
</reference>
<gene>
    <name evidence="2" type="ORF">HNQ92_005101</name>
</gene>
<keyword evidence="1" id="KW-0812">Transmembrane</keyword>
<accession>A0A840U553</accession>